<keyword evidence="2" id="KW-1185">Reference proteome</keyword>
<dbReference type="AlphaFoldDB" id="A0A1T5PD57"/>
<name>A0A1T5PD57_9BACT</name>
<evidence type="ECO:0000313" key="1">
    <source>
        <dbReference type="EMBL" id="SKD10529.1"/>
    </source>
</evidence>
<dbReference type="Proteomes" id="UP000190166">
    <property type="component" value="Unassembled WGS sequence"/>
</dbReference>
<proteinExistence type="predicted"/>
<dbReference type="EMBL" id="FUZZ01000008">
    <property type="protein sequence ID" value="SKD10529.1"/>
    <property type="molecule type" value="Genomic_DNA"/>
</dbReference>
<organism evidence="1 2">
    <name type="scientific">Chitinophaga ginsengisegetis</name>
    <dbReference type="NCBI Taxonomy" id="393003"/>
    <lineage>
        <taxon>Bacteria</taxon>
        <taxon>Pseudomonadati</taxon>
        <taxon>Bacteroidota</taxon>
        <taxon>Chitinophagia</taxon>
        <taxon>Chitinophagales</taxon>
        <taxon>Chitinophagaceae</taxon>
        <taxon>Chitinophaga</taxon>
    </lineage>
</organism>
<accession>A0A1T5PD57</accession>
<sequence>MKTRTYEEITARADEVKTRLALINHEIEKELSRPFLDRCQFRSRVLDQNKKICTAALEQLNWILNA</sequence>
<evidence type="ECO:0000313" key="2">
    <source>
        <dbReference type="Proteomes" id="UP000190166"/>
    </source>
</evidence>
<reference evidence="1 2" key="1">
    <citation type="submission" date="2017-02" db="EMBL/GenBank/DDBJ databases">
        <authorList>
            <person name="Peterson S.W."/>
        </authorList>
    </citation>
    <scope>NUCLEOTIDE SEQUENCE [LARGE SCALE GENOMIC DNA]</scope>
    <source>
        <strain evidence="1 2">DSM 18108</strain>
    </source>
</reference>
<protein>
    <submittedName>
        <fullName evidence="1">Uncharacterized protein</fullName>
    </submittedName>
</protein>
<dbReference type="STRING" id="393003.SAMN05660461_6449"/>
<dbReference type="RefSeq" id="WP_079473693.1">
    <property type="nucleotide sequence ID" value="NZ_FUZZ01000008.1"/>
</dbReference>
<gene>
    <name evidence="1" type="ORF">SAMN05660461_6449</name>
</gene>